<dbReference type="Proteomes" id="UP000071765">
    <property type="component" value="Unassembled WGS sequence"/>
</dbReference>
<dbReference type="InterPro" id="IPR000055">
    <property type="entry name" value="Restrct_endonuc_typeI_TRD"/>
</dbReference>
<evidence type="ECO:0000256" key="3">
    <source>
        <dbReference type="ARBA" id="ARBA00023125"/>
    </source>
</evidence>
<reference evidence="7 8" key="1">
    <citation type="submission" date="2016-02" db="EMBL/GenBank/DDBJ databases">
        <authorList>
            <consortium name="Pathogen Informatics"/>
        </authorList>
    </citation>
    <scope>NUCLEOTIDE SEQUENCE [LARGE SCALE GENOMIC DNA]</scope>
    <source>
        <strain evidence="5 8">LSS44</strain>
        <strain evidence="6 7">LSS90</strain>
    </source>
</reference>
<dbReference type="GO" id="GO:0003677">
    <property type="term" value="F:DNA binding"/>
    <property type="evidence" value="ECO:0007669"/>
    <property type="project" value="UniProtKB-KW"/>
</dbReference>
<dbReference type="InterPro" id="IPR052021">
    <property type="entry name" value="Type-I_RS_S_subunit"/>
</dbReference>
<comment type="similarity">
    <text evidence="1">Belongs to the type-I restriction system S methylase family.</text>
</comment>
<evidence type="ECO:0000313" key="7">
    <source>
        <dbReference type="Proteomes" id="UP000071765"/>
    </source>
</evidence>
<organism evidence="6 7">
    <name type="scientific">Streptococcus suis</name>
    <dbReference type="NCBI Taxonomy" id="1307"/>
    <lineage>
        <taxon>Bacteria</taxon>
        <taxon>Bacillati</taxon>
        <taxon>Bacillota</taxon>
        <taxon>Bacilli</taxon>
        <taxon>Lactobacillales</taxon>
        <taxon>Streptococcaceae</taxon>
        <taxon>Streptococcus</taxon>
    </lineage>
</organism>
<dbReference type="EMBL" id="FIGZ01000019">
    <property type="protein sequence ID" value="CYV10971.1"/>
    <property type="molecule type" value="Genomic_DNA"/>
</dbReference>
<dbReference type="Proteomes" id="UP000072083">
    <property type="component" value="Unassembled WGS sequence"/>
</dbReference>
<keyword evidence="2" id="KW-0680">Restriction system</keyword>
<evidence type="ECO:0000256" key="2">
    <source>
        <dbReference type="ARBA" id="ARBA00022747"/>
    </source>
</evidence>
<gene>
    <name evidence="5" type="ORF">ERS132406_01679</name>
    <name evidence="6" type="ORF">ERS132452_01626</name>
</gene>
<dbReference type="SUPFAM" id="SSF116734">
    <property type="entry name" value="DNA methylase specificity domain"/>
    <property type="match status" value="2"/>
</dbReference>
<sequence length="374" mass="43318">MKFKLGRLIEQLDERNAGAEHTLTDVKGISIQKVFIETKANMDGVSLKPYKLVKPDTFAYVTVTSRNGEKITLAYNDTEDTYIVSSSYIVFHNKEPKLLSSEFLFMYFNRPEFDRFSRYNSWGSARETFSWDDMCDIEIDLPPLHIQEKYVAVYQAMLANQKAYENGLEDLKLVCDATIEKLRREMPSEAIGRYIEQTDERNDGLGVDFVRGLSIEKKIIPTKANMSGVSLSNYKLFKPNEIAYVTVTSRNGEKITIAQNNTTEKYLVSSSYITFKITDKEILLPEFLFMYFNRDNFDRFARFNSWGSARETYNWEDFIEFEIPVPDINIQQSIVDIYNAYITRKEINERLKQQIKEICPILIAGAIKEANSNA</sequence>
<name>A0A0Z8MMZ5_STRSU</name>
<dbReference type="Pfam" id="PF01420">
    <property type="entry name" value="Methylase_S"/>
    <property type="match status" value="2"/>
</dbReference>
<accession>A0A0Z8MMZ5</accession>
<evidence type="ECO:0000313" key="5">
    <source>
        <dbReference type="EMBL" id="CYV10971.1"/>
    </source>
</evidence>
<proteinExistence type="inferred from homology"/>
<dbReference type="EMBL" id="FIIN01000010">
    <property type="protein sequence ID" value="CYW12021.1"/>
    <property type="molecule type" value="Genomic_DNA"/>
</dbReference>
<dbReference type="RefSeq" id="WP_044674052.1">
    <property type="nucleotide sequence ID" value="NZ_CEDG01000027.1"/>
</dbReference>
<evidence type="ECO:0000313" key="8">
    <source>
        <dbReference type="Proteomes" id="UP000072083"/>
    </source>
</evidence>
<keyword evidence="3" id="KW-0238">DNA-binding</keyword>
<dbReference type="PANTHER" id="PTHR30408:SF12">
    <property type="entry name" value="TYPE I RESTRICTION ENZYME MJAVIII SPECIFICITY SUBUNIT"/>
    <property type="match status" value="1"/>
</dbReference>
<feature type="domain" description="Type I restriction modification DNA specificity" evidence="4">
    <location>
        <begin position="60"/>
        <end position="156"/>
    </location>
</feature>
<evidence type="ECO:0000256" key="1">
    <source>
        <dbReference type="ARBA" id="ARBA00010923"/>
    </source>
</evidence>
<evidence type="ECO:0000259" key="4">
    <source>
        <dbReference type="Pfam" id="PF01420"/>
    </source>
</evidence>
<dbReference type="PANTHER" id="PTHR30408">
    <property type="entry name" value="TYPE-1 RESTRICTION ENZYME ECOKI SPECIFICITY PROTEIN"/>
    <property type="match status" value="1"/>
</dbReference>
<dbReference type="InterPro" id="IPR044946">
    <property type="entry name" value="Restrct_endonuc_typeI_TRD_sf"/>
</dbReference>
<dbReference type="GO" id="GO:0009307">
    <property type="term" value="P:DNA restriction-modification system"/>
    <property type="evidence" value="ECO:0007669"/>
    <property type="project" value="UniProtKB-KW"/>
</dbReference>
<feature type="domain" description="Type I restriction modification DNA specificity" evidence="4">
    <location>
        <begin position="229"/>
        <end position="357"/>
    </location>
</feature>
<protein>
    <submittedName>
        <fullName evidence="6">Type I restriction modification DNA specificity domain</fullName>
    </submittedName>
</protein>
<evidence type="ECO:0000313" key="6">
    <source>
        <dbReference type="EMBL" id="CYW12021.1"/>
    </source>
</evidence>
<dbReference type="AlphaFoldDB" id="A0A0Z8MMZ5"/>
<dbReference type="Gene3D" id="3.90.220.20">
    <property type="entry name" value="DNA methylase specificity domains"/>
    <property type="match status" value="2"/>
</dbReference>